<evidence type="ECO:0000256" key="5">
    <source>
        <dbReference type="SAM" id="Phobius"/>
    </source>
</evidence>
<dbReference type="OrthoDB" id="1657402at2759"/>
<reference evidence="8 9" key="1">
    <citation type="submission" date="2016-07" db="EMBL/GenBank/DDBJ databases">
        <title>Pervasive Adenine N6-methylation of Active Genes in Fungi.</title>
        <authorList>
            <consortium name="DOE Joint Genome Institute"/>
            <person name="Mondo S.J."/>
            <person name="Dannebaum R.O."/>
            <person name="Kuo R.C."/>
            <person name="Labutti K."/>
            <person name="Haridas S."/>
            <person name="Kuo A."/>
            <person name="Salamov A."/>
            <person name="Ahrendt S.R."/>
            <person name="Lipzen A."/>
            <person name="Sullivan W."/>
            <person name="Andreopoulos W.B."/>
            <person name="Clum A."/>
            <person name="Lindquist E."/>
            <person name="Daum C."/>
            <person name="Ramamoorthy G.K."/>
            <person name="Gryganskyi A."/>
            <person name="Culley D."/>
            <person name="Magnuson J.K."/>
            <person name="James T.Y."/>
            <person name="O'Malley M.A."/>
            <person name="Stajich J.E."/>
            <person name="Spatafora J.W."/>
            <person name="Visel A."/>
            <person name="Grigoriev I.V."/>
        </authorList>
    </citation>
    <scope>NUCLEOTIDE SEQUENCE [LARGE SCALE GENOMIC DNA]</scope>
    <source>
        <strain evidence="8 9">NRRL 3301</strain>
    </source>
</reference>
<evidence type="ECO:0000256" key="4">
    <source>
        <dbReference type="RuleBase" id="RU003679"/>
    </source>
</evidence>
<dbReference type="Pfam" id="PF21467">
    <property type="entry name" value="BetaGal_gal-bd"/>
    <property type="match status" value="1"/>
</dbReference>
<protein>
    <submittedName>
        <fullName evidence="8">Uncharacterized protein</fullName>
    </submittedName>
</protein>
<dbReference type="PRINTS" id="PR00742">
    <property type="entry name" value="GLHYDRLASE35"/>
</dbReference>
<dbReference type="Gene3D" id="2.60.120.260">
    <property type="entry name" value="Galactose-binding domain-like"/>
    <property type="match status" value="2"/>
</dbReference>
<dbReference type="InterPro" id="IPR048913">
    <property type="entry name" value="BetaGal_gal-bd"/>
</dbReference>
<evidence type="ECO:0000313" key="8">
    <source>
        <dbReference type="EMBL" id="ORX44769.1"/>
    </source>
</evidence>
<organism evidence="8 9">
    <name type="scientific">Hesseltinella vesiculosa</name>
    <dbReference type="NCBI Taxonomy" id="101127"/>
    <lineage>
        <taxon>Eukaryota</taxon>
        <taxon>Fungi</taxon>
        <taxon>Fungi incertae sedis</taxon>
        <taxon>Mucoromycota</taxon>
        <taxon>Mucoromycotina</taxon>
        <taxon>Mucoromycetes</taxon>
        <taxon>Mucorales</taxon>
        <taxon>Cunninghamellaceae</taxon>
        <taxon>Hesseltinella</taxon>
    </lineage>
</organism>
<keyword evidence="5" id="KW-0472">Membrane</keyword>
<dbReference type="InterPro" id="IPR017853">
    <property type="entry name" value="GH"/>
</dbReference>
<keyword evidence="5" id="KW-1133">Transmembrane helix</keyword>
<keyword evidence="9" id="KW-1185">Reference proteome</keyword>
<keyword evidence="3" id="KW-0326">Glycosidase</keyword>
<dbReference type="EMBL" id="MCGT01000046">
    <property type="protein sequence ID" value="ORX44769.1"/>
    <property type="molecule type" value="Genomic_DNA"/>
</dbReference>
<dbReference type="PANTHER" id="PTHR23421">
    <property type="entry name" value="BETA-GALACTOSIDASE RELATED"/>
    <property type="match status" value="1"/>
</dbReference>
<dbReference type="Pfam" id="PF01301">
    <property type="entry name" value="Glyco_hydro_35"/>
    <property type="match status" value="1"/>
</dbReference>
<feature type="domain" description="Beta-galactosidase galactose-binding" evidence="7">
    <location>
        <begin position="932"/>
        <end position="994"/>
    </location>
</feature>
<evidence type="ECO:0000256" key="2">
    <source>
        <dbReference type="ARBA" id="ARBA00022801"/>
    </source>
</evidence>
<name>A0A1X2G4G3_9FUNG</name>
<gene>
    <name evidence="8" type="ORF">DM01DRAFT_1411215</name>
</gene>
<comment type="caution">
    <text evidence="8">The sequence shown here is derived from an EMBL/GenBank/DDBJ whole genome shotgun (WGS) entry which is preliminary data.</text>
</comment>
<evidence type="ECO:0000256" key="1">
    <source>
        <dbReference type="ARBA" id="ARBA00009809"/>
    </source>
</evidence>
<dbReference type="SUPFAM" id="SSF51445">
    <property type="entry name" value="(Trans)glycosidases"/>
    <property type="match status" value="1"/>
</dbReference>
<sequence length="1048" mass="119469">MGDWTPLFSFFALIPIVISGFILYAHQRTYGTLTDITTESVAYQRNTYGKLLDWDQYSLQIHGRPSLILGGEFHYWRYPDRTRWQHILEQYRSLGFNTIRIYFHWGYHSPDEGIYLFDDNRDVDYLLNLCEEMGIFVLAAPGPYICAETQGGGYPAWIAAKRELRVRHNKFMLWRTYDPDFAHYEIQWLNQILPILGRHQITENTDQRRGCVLGLQLDNELFETMSNILPIGLRDQMRILCKAARDAGITVPLFTNDGFEEGGWVPGKPANFWSKHPFGIDLYGFDKYVVFAPASSPKSWLIDQGNNSNNWHEWDPKTVENSMDKLEKTVRGFGGGAKHSPILIPELQGGWFNHYQLQHTYDEIFEFYGADYTRILVETSLAQGVTAVSLYIGYGGTNWGALGDPDVYTSYDYSACIREYGYMSSRGRLLRQTLLFVQSFETYFSRTDLLATPTIKPAAANIINRQRVSVGTEQPVVFTFFRNFDRKKRDVFDLEVMHDDQSFAMAIQMAFKTSFIALGNYKVSNGLHLIQSTLPILARMAQPESNEEIWFIEPNTIGALAFVDRSMELTGNMHHPTMTRQDGVALLHFDKPEGWTKITTTDGHLFLVGLTKEAAMTIHADFEAPYWTGEGDKPQRYPGLVAWGADTLFYNKIKGSLSVEYNVHDQQVHVVTWSKPQDSRLAHDDKDATASGTGVPYHRVLTLPDHRHEPLTISRALTAWESSTVQWDDLPWQPLRTNSKGDLVWESLDYHFTSGHALYRNDFTTPPSQQPRVQLTLNMRHRATVLMNGRIVGGHTTYSRQLFMPGAKVGPDPSFMGSRTYDLSPFLSHEGTLNNTLIVLVDSFGLNRDGFVMDDIRNPRGIIKAKLHGISLSTHASQHWQVTGVDVRKLHEPYNSAGFPDEQEKLAMTSFQPQTHTSTTTLPLDPAQGVQWWQATFDHPVPSDQRIPLRLHLDGEWTGQVFVNGKFAARFYGNGDCPQHDYYLPDDWLQSTGNTLRILAYTWTPTEAHVSLVGWRTNFPGNGNVIHASNTSVPAIDYMVWKDQITIQ</sequence>
<feature type="transmembrane region" description="Helical" evidence="5">
    <location>
        <begin position="7"/>
        <end position="25"/>
    </location>
</feature>
<dbReference type="SUPFAM" id="SSF49785">
    <property type="entry name" value="Galactose-binding domain-like"/>
    <property type="match status" value="2"/>
</dbReference>
<dbReference type="InterPro" id="IPR008979">
    <property type="entry name" value="Galactose-bd-like_sf"/>
</dbReference>
<evidence type="ECO:0000259" key="6">
    <source>
        <dbReference type="Pfam" id="PF01301"/>
    </source>
</evidence>
<evidence type="ECO:0000256" key="3">
    <source>
        <dbReference type="ARBA" id="ARBA00023295"/>
    </source>
</evidence>
<dbReference type="AlphaFoldDB" id="A0A1X2G4G3"/>
<evidence type="ECO:0000259" key="7">
    <source>
        <dbReference type="Pfam" id="PF21467"/>
    </source>
</evidence>
<dbReference type="GO" id="GO:0004553">
    <property type="term" value="F:hydrolase activity, hydrolyzing O-glycosyl compounds"/>
    <property type="evidence" value="ECO:0007669"/>
    <property type="project" value="InterPro"/>
</dbReference>
<dbReference type="STRING" id="101127.A0A1X2G4G3"/>
<dbReference type="Gene3D" id="3.20.20.80">
    <property type="entry name" value="Glycosidases"/>
    <property type="match status" value="1"/>
</dbReference>
<comment type="similarity">
    <text evidence="1 4">Belongs to the glycosyl hydrolase 35 family.</text>
</comment>
<keyword evidence="5" id="KW-0812">Transmembrane</keyword>
<dbReference type="GO" id="GO:0005975">
    <property type="term" value="P:carbohydrate metabolic process"/>
    <property type="evidence" value="ECO:0007669"/>
    <property type="project" value="InterPro"/>
</dbReference>
<dbReference type="InterPro" id="IPR031330">
    <property type="entry name" value="Gly_Hdrlase_35_cat"/>
</dbReference>
<dbReference type="InterPro" id="IPR001944">
    <property type="entry name" value="Glycoside_Hdrlase_35"/>
</dbReference>
<proteinExistence type="inferred from homology"/>
<evidence type="ECO:0000313" key="9">
    <source>
        <dbReference type="Proteomes" id="UP000242146"/>
    </source>
</evidence>
<feature type="domain" description="Glycoside hydrolase 35 catalytic" evidence="6">
    <location>
        <begin position="59"/>
        <end position="428"/>
    </location>
</feature>
<keyword evidence="2" id="KW-0378">Hydrolase</keyword>
<dbReference type="Proteomes" id="UP000242146">
    <property type="component" value="Unassembled WGS sequence"/>
</dbReference>
<accession>A0A1X2G4G3</accession>